<dbReference type="PANTHER" id="PTHR36055:SF1">
    <property type="entry name" value="C2H2-LIKE ZINC FINGER PROTEIN"/>
    <property type="match status" value="1"/>
</dbReference>
<dbReference type="GO" id="GO:0004843">
    <property type="term" value="F:cysteine-type deubiquitinase activity"/>
    <property type="evidence" value="ECO:0007669"/>
    <property type="project" value="InterPro"/>
</dbReference>
<dbReference type="InterPro" id="IPR033979">
    <property type="entry name" value="MINDY_domain"/>
</dbReference>
<dbReference type="Proteomes" id="UP000604825">
    <property type="component" value="Unassembled WGS sequence"/>
</dbReference>
<protein>
    <recommendedName>
        <fullName evidence="2">C2H2-type domain-containing protein</fullName>
    </recommendedName>
</protein>
<organism evidence="3 4">
    <name type="scientific">Miscanthus lutarioriparius</name>
    <dbReference type="NCBI Taxonomy" id="422564"/>
    <lineage>
        <taxon>Eukaryota</taxon>
        <taxon>Viridiplantae</taxon>
        <taxon>Streptophyta</taxon>
        <taxon>Embryophyta</taxon>
        <taxon>Tracheophyta</taxon>
        <taxon>Spermatophyta</taxon>
        <taxon>Magnoliopsida</taxon>
        <taxon>Liliopsida</taxon>
        <taxon>Poales</taxon>
        <taxon>Poaceae</taxon>
        <taxon>PACMAD clade</taxon>
        <taxon>Panicoideae</taxon>
        <taxon>Andropogonodae</taxon>
        <taxon>Andropogoneae</taxon>
        <taxon>Saccharinae</taxon>
        <taxon>Miscanthus</taxon>
    </lineage>
</organism>
<dbReference type="PROSITE" id="PS00028">
    <property type="entry name" value="ZINC_FINGER_C2H2_1"/>
    <property type="match status" value="1"/>
</dbReference>
<keyword evidence="4" id="KW-1185">Reference proteome</keyword>
<dbReference type="GO" id="GO:1990380">
    <property type="term" value="F:K48-linked deubiquitinase activity"/>
    <property type="evidence" value="ECO:0007669"/>
    <property type="project" value="InterPro"/>
</dbReference>
<name>A0A811RKE0_9POAL</name>
<gene>
    <name evidence="3" type="ORF">NCGR_LOCUS54189</name>
</gene>
<comment type="caution">
    <text evidence="3">The sequence shown here is derived from an EMBL/GenBank/DDBJ whole genome shotgun (WGS) entry which is preliminary data.</text>
</comment>
<accession>A0A811RKE0</accession>
<feature type="region of interest" description="Disordered" evidence="1">
    <location>
        <begin position="581"/>
        <end position="658"/>
    </location>
</feature>
<evidence type="ECO:0000313" key="3">
    <source>
        <dbReference type="EMBL" id="CAD6270899.1"/>
    </source>
</evidence>
<dbReference type="AlphaFoldDB" id="A0A811RKE0"/>
<dbReference type="OrthoDB" id="629603at2759"/>
<dbReference type="PANTHER" id="PTHR36055">
    <property type="entry name" value="C2H2-LIKE ZINC FINGER PROTEIN"/>
    <property type="match status" value="1"/>
</dbReference>
<evidence type="ECO:0000259" key="2">
    <source>
        <dbReference type="PROSITE" id="PS00028"/>
    </source>
</evidence>
<dbReference type="InterPro" id="IPR013087">
    <property type="entry name" value="Znf_C2H2_type"/>
</dbReference>
<feature type="compositionally biased region" description="Basic and acidic residues" evidence="1">
    <location>
        <begin position="603"/>
        <end position="617"/>
    </location>
</feature>
<reference evidence="3" key="1">
    <citation type="submission" date="2020-10" db="EMBL/GenBank/DDBJ databases">
        <authorList>
            <person name="Han B."/>
            <person name="Lu T."/>
            <person name="Zhao Q."/>
            <person name="Huang X."/>
            <person name="Zhao Y."/>
        </authorList>
    </citation>
    <scope>NUCLEOTIDE SEQUENCE</scope>
</reference>
<evidence type="ECO:0000313" key="4">
    <source>
        <dbReference type="Proteomes" id="UP000604825"/>
    </source>
</evidence>
<evidence type="ECO:0000256" key="1">
    <source>
        <dbReference type="SAM" id="MobiDB-lite"/>
    </source>
</evidence>
<feature type="domain" description="C2H2-type" evidence="2">
    <location>
        <begin position="283"/>
        <end position="305"/>
    </location>
</feature>
<dbReference type="EMBL" id="CAJGYO010000015">
    <property type="protein sequence ID" value="CAD6270899.1"/>
    <property type="molecule type" value="Genomic_DNA"/>
</dbReference>
<dbReference type="Pfam" id="PF04424">
    <property type="entry name" value="MINDY_DUB"/>
    <property type="match status" value="1"/>
</dbReference>
<sequence length="1008" mass="114455">MAQNIIYKSKEVDFHGEKRNILYPKHGHSRTALLVLANCMLLKGSLTISPHPNNDYPQQSLILRLSRIYRMKHSALGGDCVITKTEMDNSVQLLSGLIDVQVDFTSNARIRSSTVRLDMFNHMKVQLLHAWLVHPDDTVIFGAVGTDYHHVFMIENSGGLPVYDRNADPLVLNFLSSGVTAFGIHELKNSTLEGQIFALFWNGSFHTLTKHNGTLFLLNNVIDALATDMLWKEFNEHDDGQFCNSNFVAAPMDENKSEDIQNAQAEVPTSQTAPAVSQRMYKCERHNCQTVFLSLVNSNRHKQVHGKNPKLKMASFSKAELSKHWDELNHQEAGKVLSIKDMNIQGISGGLLYRMIEKIDNGDEFYSRTNRMKVVLDGTKKISSDELFTVLDKDSENTAFSTDIRFCPEKVVFSQQLLLLHDLNNVLACCCYFVEKNLDFMENLDAIGKYWDDLTCDQTRQILSLNGIKITGSNLKKLKHRLKNLDQNHPLAMTSNQLIDIISCSKKTTSRELFAVLEKASEDTHFSNDLRHCKDDEIFAVGGNKRTPSNDVALLSYMIERKLVQEWYHFKEGVTSDIQGQLMHDRKSEQSDTAEPVNMGGDKLLEKRDSTDCKAGHADGVPTSQDILNPIPGDTAASSLDRGAGHSDSGSTSQPSLDPIQGILLEQFVRSNKLTKIYKIRPNDVFKPLKRSLKTLKKDLDFSIHKQKLKAVFKLSLVILTRSGRRCARGFLLWIVKNHRERKSWNGSFQFSDMQVLNGQFIISKAADMELSLESASADFKRLWDLLLVPYYKNAELGSYPLYFDEFGHGILNLPDPVTDPDNFMKYEKYLALHFAFMPPLSRSTLLINLYKAYDTDRSVPDHAYKPLNKRMTSDWRDCVKYLPILTSVYYFNVDDPHLNPYSPTYFHLLKFSRNFGSHDLDHTKLPGLQTQLVSDMMITDLVIGQLLAPSLVELVLFIVNHTNMEGRFFRAFQAFESSDDEVFFCVEDDDDNEWSDSEGTDSCDASA</sequence>
<proteinExistence type="predicted"/>